<dbReference type="AlphaFoldDB" id="A0AA86VEF9"/>
<sequence>MSALFLKASVSKKTLGSWLSSTNRVTVTSTTRPIVPQWPTVRFSGRTARLGPTPHRTAQTPTRRYNHIWSSDPKKGYRIYNEPCLHQPSKDGVMSSWLGVGAQRG</sequence>
<gene>
    <name evidence="1" type="ORF">AYBTSS11_LOCUS17239</name>
</gene>
<reference evidence="1" key="1">
    <citation type="submission" date="2023-10" db="EMBL/GenBank/DDBJ databases">
        <authorList>
            <person name="Domelevo Entfellner J.-B."/>
        </authorList>
    </citation>
    <scope>NUCLEOTIDE SEQUENCE</scope>
</reference>
<name>A0AA86VEF9_9FABA</name>
<proteinExistence type="predicted"/>
<protein>
    <submittedName>
        <fullName evidence="1">Uncharacterized protein</fullName>
    </submittedName>
</protein>
<dbReference type="Proteomes" id="UP001189624">
    <property type="component" value="Chromosome 5"/>
</dbReference>
<evidence type="ECO:0000313" key="1">
    <source>
        <dbReference type="EMBL" id="CAJ1957511.1"/>
    </source>
</evidence>
<dbReference type="EMBL" id="OY731402">
    <property type="protein sequence ID" value="CAJ1957511.1"/>
    <property type="molecule type" value="Genomic_DNA"/>
</dbReference>
<dbReference type="Gramene" id="rna-AYBTSS11_LOCUS17239">
    <property type="protein sequence ID" value="CAJ1957511.1"/>
    <property type="gene ID" value="gene-AYBTSS11_LOCUS17239"/>
</dbReference>
<evidence type="ECO:0000313" key="2">
    <source>
        <dbReference type="Proteomes" id="UP001189624"/>
    </source>
</evidence>
<accession>A0AA86VEF9</accession>
<keyword evidence="2" id="KW-1185">Reference proteome</keyword>
<organism evidence="1 2">
    <name type="scientific">Sphenostylis stenocarpa</name>
    <dbReference type="NCBI Taxonomy" id="92480"/>
    <lineage>
        <taxon>Eukaryota</taxon>
        <taxon>Viridiplantae</taxon>
        <taxon>Streptophyta</taxon>
        <taxon>Embryophyta</taxon>
        <taxon>Tracheophyta</taxon>
        <taxon>Spermatophyta</taxon>
        <taxon>Magnoliopsida</taxon>
        <taxon>eudicotyledons</taxon>
        <taxon>Gunneridae</taxon>
        <taxon>Pentapetalae</taxon>
        <taxon>rosids</taxon>
        <taxon>fabids</taxon>
        <taxon>Fabales</taxon>
        <taxon>Fabaceae</taxon>
        <taxon>Papilionoideae</taxon>
        <taxon>50 kb inversion clade</taxon>
        <taxon>NPAAA clade</taxon>
        <taxon>indigoferoid/millettioid clade</taxon>
        <taxon>Phaseoleae</taxon>
        <taxon>Sphenostylis</taxon>
    </lineage>
</organism>